<dbReference type="EMBL" id="MU006231">
    <property type="protein sequence ID" value="KAF2823661.1"/>
    <property type="molecule type" value="Genomic_DNA"/>
</dbReference>
<dbReference type="InterPro" id="IPR036465">
    <property type="entry name" value="vWFA_dom_sf"/>
</dbReference>
<feature type="domain" description="VWFA" evidence="5">
    <location>
        <begin position="142"/>
        <end position="229"/>
    </location>
</feature>
<evidence type="ECO:0000259" key="6">
    <source>
        <dbReference type="PROSITE" id="PS51158"/>
    </source>
</evidence>
<feature type="region of interest" description="Disordered" evidence="4">
    <location>
        <begin position="1"/>
        <end position="82"/>
    </location>
</feature>
<dbReference type="InterPro" id="IPR002035">
    <property type="entry name" value="VWF_A"/>
</dbReference>
<dbReference type="Proteomes" id="UP000799424">
    <property type="component" value="Unassembled WGS sequence"/>
</dbReference>
<evidence type="ECO:0000313" key="8">
    <source>
        <dbReference type="Proteomes" id="UP000799424"/>
    </source>
</evidence>
<evidence type="ECO:0000256" key="1">
    <source>
        <dbReference type="ARBA" id="ARBA00022527"/>
    </source>
</evidence>
<evidence type="ECO:0000256" key="4">
    <source>
        <dbReference type="SAM" id="MobiDB-lite"/>
    </source>
</evidence>
<dbReference type="Gene3D" id="3.20.200.10">
    <property type="entry name" value="MHCK/EF2 kinase"/>
    <property type="match status" value="1"/>
</dbReference>
<keyword evidence="8" id="KW-1185">Reference proteome</keyword>
<feature type="region of interest" description="Disordered" evidence="4">
    <location>
        <begin position="390"/>
        <end position="418"/>
    </location>
</feature>
<reference evidence="7" key="1">
    <citation type="journal article" date="2020" name="Stud. Mycol.">
        <title>101 Dothideomycetes genomes: a test case for predicting lifestyles and emergence of pathogens.</title>
        <authorList>
            <person name="Haridas S."/>
            <person name="Albert R."/>
            <person name="Binder M."/>
            <person name="Bloem J."/>
            <person name="Labutti K."/>
            <person name="Salamov A."/>
            <person name="Andreopoulos B."/>
            <person name="Baker S."/>
            <person name="Barry K."/>
            <person name="Bills G."/>
            <person name="Bluhm B."/>
            <person name="Cannon C."/>
            <person name="Castanera R."/>
            <person name="Culley D."/>
            <person name="Daum C."/>
            <person name="Ezra D."/>
            <person name="Gonzalez J."/>
            <person name="Henrissat B."/>
            <person name="Kuo A."/>
            <person name="Liang C."/>
            <person name="Lipzen A."/>
            <person name="Lutzoni F."/>
            <person name="Magnuson J."/>
            <person name="Mondo S."/>
            <person name="Nolan M."/>
            <person name="Ohm R."/>
            <person name="Pangilinan J."/>
            <person name="Park H.-J."/>
            <person name="Ramirez L."/>
            <person name="Alfaro M."/>
            <person name="Sun H."/>
            <person name="Tritt A."/>
            <person name="Yoshinaga Y."/>
            <person name="Zwiers L.-H."/>
            <person name="Turgeon B."/>
            <person name="Goodwin S."/>
            <person name="Spatafora J."/>
            <person name="Crous P."/>
            <person name="Grigoriev I."/>
        </authorList>
    </citation>
    <scope>NUCLEOTIDE SEQUENCE</scope>
    <source>
        <strain evidence="7">CBS 113818</strain>
    </source>
</reference>
<dbReference type="PROSITE" id="PS50234">
    <property type="entry name" value="VWFA"/>
    <property type="match status" value="1"/>
</dbReference>
<dbReference type="Pfam" id="PF02816">
    <property type="entry name" value="Alpha_kinase"/>
    <property type="match status" value="1"/>
</dbReference>
<dbReference type="CDD" id="cd00198">
    <property type="entry name" value="vWFA"/>
    <property type="match status" value="1"/>
</dbReference>
<dbReference type="CDD" id="cd04515">
    <property type="entry name" value="Alpha_kinase"/>
    <property type="match status" value="1"/>
</dbReference>
<feature type="compositionally biased region" description="Polar residues" evidence="4">
    <location>
        <begin position="46"/>
        <end position="55"/>
    </location>
</feature>
<feature type="domain" description="Alpha-type protein kinase" evidence="6">
    <location>
        <begin position="468"/>
        <end position="683"/>
    </location>
</feature>
<dbReference type="Gene3D" id="3.30.200.20">
    <property type="entry name" value="Phosphorylase Kinase, domain 1"/>
    <property type="match status" value="1"/>
</dbReference>
<evidence type="ECO:0000256" key="2">
    <source>
        <dbReference type="ARBA" id="ARBA00022679"/>
    </source>
</evidence>
<dbReference type="AlphaFoldDB" id="A0A6A6ZRD2"/>
<dbReference type="OrthoDB" id="301415at2759"/>
<dbReference type="InterPro" id="IPR011009">
    <property type="entry name" value="Kinase-like_dom_sf"/>
</dbReference>
<keyword evidence="1" id="KW-0723">Serine/threonine-protein kinase</keyword>
<sequence>MTRNDLNATADALLRSSLPRGVASSASTSSRKPAGEQKLPLDDLQVLSTPSSKSSGADRPPSYGATQRTTRQRPPFLGMTPNATLVQPARSHSTQSNSVTPFISAAEAQRRVRQVQHTVDKANAKVPGRNTKGLFQAMCSTDVLFLVDTTSSMKPYIDAAKDQIQSIITRIQRTFLGESMVRVAVVGYKDHCNNPNVEFLDFTTSIDDARTFLGGLKARGGEGWTADALGGLRQACNATWMHPSRCIIHIADAPAHGNTLHDMPEEKDKKYYTPGSEPHGLMFDSVIQSLVETGLNYTFLNIRSSTDRMVNAFSRIYETAGADIQLLPSNKYHDATHGSKSTGGTSRPGASSSSPRLLFQELRLGEDIALLQRLVLKTVTDSITRTANPQPFAFHNSKASPASSVNPRHQFGSSLNPASARNDAVGSVDVCLEAEPAQWNSPNWLDRTWDVEGYCPEVIVYSDSTLADMMDSNDNIKLSFTQWTIHARSKPFGQGAQRIASYARIAASANQFVVKSFITGGKGIQHMIEDMRVQALCKAFALEFNGLVRTDQSIDFLATACLKGKTNAVSADEEVYMSLEPYLPGDYVKYNNNTFFVREDTPEDSVNRNVQAFSHFTYERSWGHFMVVDLQGLGNVLTDPAIHTKDPEKFKMNDVNLNSEGFKCFFALHNCNEVCQQLGLVSNRDMAATGVWKFRQRWPAMEPTVCCSNKICQRIVRLASSKSSPKFPGHHWCDACWPQLQSSTIRWICAAPGDHHEFDVCRFFYTSQGKFPPRECPEHVENDATASTTAFIGGSIWSQMKAGSKRSVVLGNEY</sequence>
<gene>
    <name evidence="7" type="ORF">CC86DRAFT_408691</name>
</gene>
<evidence type="ECO:0000259" key="5">
    <source>
        <dbReference type="PROSITE" id="PS50234"/>
    </source>
</evidence>
<dbReference type="PANTHER" id="PTHR47763:SF4">
    <property type="entry name" value="ALPHA-PROTEIN KINASE VWKA"/>
    <property type="match status" value="1"/>
</dbReference>
<dbReference type="PROSITE" id="PS51158">
    <property type="entry name" value="ALPHA_KINASE"/>
    <property type="match status" value="1"/>
</dbReference>
<evidence type="ECO:0000256" key="3">
    <source>
        <dbReference type="ARBA" id="ARBA00022777"/>
    </source>
</evidence>
<dbReference type="Gene3D" id="3.40.50.410">
    <property type="entry name" value="von Willebrand factor, type A domain"/>
    <property type="match status" value="1"/>
</dbReference>
<dbReference type="GO" id="GO:0005524">
    <property type="term" value="F:ATP binding"/>
    <property type="evidence" value="ECO:0007669"/>
    <property type="project" value="InterPro"/>
</dbReference>
<dbReference type="SUPFAM" id="SSF56112">
    <property type="entry name" value="Protein kinase-like (PK-like)"/>
    <property type="match status" value="1"/>
</dbReference>
<proteinExistence type="predicted"/>
<feature type="compositionally biased region" description="Polar residues" evidence="4">
    <location>
        <begin position="338"/>
        <end position="354"/>
    </location>
</feature>
<evidence type="ECO:0000313" key="7">
    <source>
        <dbReference type="EMBL" id="KAF2823661.1"/>
    </source>
</evidence>
<name>A0A6A6ZRD2_9PLEO</name>
<dbReference type="Pfam" id="PF13519">
    <property type="entry name" value="VWA_2"/>
    <property type="match status" value="1"/>
</dbReference>
<dbReference type="SMART" id="SM00811">
    <property type="entry name" value="Alpha_kinase"/>
    <property type="match status" value="1"/>
</dbReference>
<dbReference type="InterPro" id="IPR052969">
    <property type="entry name" value="Thr-specific_kinase-like"/>
</dbReference>
<dbReference type="SUPFAM" id="SSF53300">
    <property type="entry name" value="vWA-like"/>
    <property type="match status" value="1"/>
</dbReference>
<feature type="region of interest" description="Disordered" evidence="4">
    <location>
        <begin position="331"/>
        <end position="354"/>
    </location>
</feature>
<dbReference type="GO" id="GO:0004674">
    <property type="term" value="F:protein serine/threonine kinase activity"/>
    <property type="evidence" value="ECO:0007669"/>
    <property type="project" value="UniProtKB-KW"/>
</dbReference>
<dbReference type="PANTHER" id="PTHR47763">
    <property type="entry name" value="ALPHA-PROTEIN KINASE VWKA"/>
    <property type="match status" value="1"/>
</dbReference>
<organism evidence="7 8">
    <name type="scientific">Ophiobolus disseminans</name>
    <dbReference type="NCBI Taxonomy" id="1469910"/>
    <lineage>
        <taxon>Eukaryota</taxon>
        <taxon>Fungi</taxon>
        <taxon>Dikarya</taxon>
        <taxon>Ascomycota</taxon>
        <taxon>Pezizomycotina</taxon>
        <taxon>Dothideomycetes</taxon>
        <taxon>Pleosporomycetidae</taxon>
        <taxon>Pleosporales</taxon>
        <taxon>Pleosporineae</taxon>
        <taxon>Phaeosphaeriaceae</taxon>
        <taxon>Ophiobolus</taxon>
    </lineage>
</organism>
<keyword evidence="3 7" id="KW-0418">Kinase</keyword>
<keyword evidence="2" id="KW-0808">Transferase</keyword>
<dbReference type="InterPro" id="IPR004166">
    <property type="entry name" value="a-kinase_dom"/>
</dbReference>
<feature type="compositionally biased region" description="Polar residues" evidence="4">
    <location>
        <begin position="397"/>
        <end position="418"/>
    </location>
</feature>
<accession>A0A6A6ZRD2</accession>
<protein>
    <submittedName>
        <fullName evidence="7">Kinase-like protein</fullName>
    </submittedName>
</protein>